<keyword evidence="4" id="KW-0813">Transport</keyword>
<name>A0A1E3G536_9BACT</name>
<evidence type="ECO:0000256" key="8">
    <source>
        <dbReference type="ARBA" id="ARBA00022927"/>
    </source>
</evidence>
<reference evidence="13" key="1">
    <citation type="submission" date="2016-04" db="EMBL/GenBank/DDBJ databases">
        <title>The genome sequence project of a novel Fervidobacterium isolate from a hot spring in Thailand.</title>
        <authorList>
            <person name="Gonzalez J.M."/>
            <person name="Cuecas A."/>
            <person name="Kanoksilapatham W."/>
        </authorList>
    </citation>
    <scope>NUCLEOTIDE SEQUENCE [LARGE SCALE GENOMIC DNA]</scope>
    <source>
        <strain evidence="13">FC2004</strain>
    </source>
</reference>
<evidence type="ECO:0000256" key="9">
    <source>
        <dbReference type="ARBA" id="ARBA00023136"/>
    </source>
</evidence>
<keyword evidence="12" id="KW-0969">Cilium</keyword>
<keyword evidence="11" id="KW-0175">Coiled coil</keyword>
<evidence type="ECO:0000256" key="10">
    <source>
        <dbReference type="ARBA" id="ARBA00023225"/>
    </source>
</evidence>
<sequence length="145" mass="17445">MAFRLEKILSLKVKEEEVVKQALSAVRVRINELEAEIEKAKEYRNSLDTELRIGSVPGAQLSFLLYLKNLQDRYIEFLTEQLSKLRAQERELLAQFLEKRAERRSLEKLKERYLQRELFEMDRKERILIDEIALQKFVRRSSRME</sequence>
<gene>
    <name evidence="12" type="ORF">A4H02_01225</name>
</gene>
<dbReference type="RefSeq" id="WP_069292315.1">
    <property type="nucleotide sequence ID" value="NZ_CP140110.1"/>
</dbReference>
<dbReference type="InterPro" id="IPR053716">
    <property type="entry name" value="Flag_assembly_chemotaxis_eff"/>
</dbReference>
<organism evidence="12 13">
    <name type="scientific">Fervidobacterium thailandense</name>
    <dbReference type="NCBI Taxonomy" id="1008305"/>
    <lineage>
        <taxon>Bacteria</taxon>
        <taxon>Thermotogati</taxon>
        <taxon>Thermotogota</taxon>
        <taxon>Thermotogae</taxon>
        <taxon>Thermotogales</taxon>
        <taxon>Fervidobacteriaceae</taxon>
        <taxon>Fervidobacterium</taxon>
    </lineage>
</organism>
<dbReference type="InterPro" id="IPR012823">
    <property type="entry name" value="Flagell_FliJ"/>
</dbReference>
<accession>A0A1E3G536</accession>
<comment type="similarity">
    <text evidence="2">Belongs to the FliJ family.</text>
</comment>
<dbReference type="GO" id="GO:0044781">
    <property type="term" value="P:bacterial-type flagellum organization"/>
    <property type="evidence" value="ECO:0007669"/>
    <property type="project" value="UniProtKB-KW"/>
</dbReference>
<dbReference type="OrthoDB" id="49130at2"/>
<evidence type="ECO:0000313" key="13">
    <source>
        <dbReference type="Proteomes" id="UP000094570"/>
    </source>
</evidence>
<proteinExistence type="inferred from homology"/>
<evidence type="ECO:0000256" key="1">
    <source>
        <dbReference type="ARBA" id="ARBA00004413"/>
    </source>
</evidence>
<evidence type="ECO:0000256" key="3">
    <source>
        <dbReference type="ARBA" id="ARBA00020392"/>
    </source>
</evidence>
<keyword evidence="12" id="KW-0966">Cell projection</keyword>
<dbReference type="Pfam" id="PF02050">
    <property type="entry name" value="FliJ"/>
    <property type="match status" value="1"/>
</dbReference>
<keyword evidence="6" id="KW-0145">Chemotaxis</keyword>
<evidence type="ECO:0000256" key="11">
    <source>
        <dbReference type="SAM" id="Coils"/>
    </source>
</evidence>
<evidence type="ECO:0000256" key="2">
    <source>
        <dbReference type="ARBA" id="ARBA00010004"/>
    </source>
</evidence>
<dbReference type="GO" id="GO:0005886">
    <property type="term" value="C:plasma membrane"/>
    <property type="evidence" value="ECO:0007669"/>
    <property type="project" value="UniProtKB-SubCell"/>
</dbReference>
<keyword evidence="10" id="KW-1006">Bacterial flagellum protein export</keyword>
<dbReference type="EMBL" id="LWAF01000001">
    <property type="protein sequence ID" value="ODN31406.1"/>
    <property type="molecule type" value="Genomic_DNA"/>
</dbReference>
<comment type="subcellular location">
    <subcellularLocation>
        <location evidence="1">Cell membrane</location>
        <topology evidence="1">Peripheral membrane protein</topology>
        <orientation evidence="1">Cytoplasmic side</orientation>
    </subcellularLocation>
</comment>
<dbReference type="GO" id="GO:0071973">
    <property type="term" value="P:bacterial-type flagellum-dependent cell motility"/>
    <property type="evidence" value="ECO:0007669"/>
    <property type="project" value="InterPro"/>
</dbReference>
<evidence type="ECO:0000256" key="4">
    <source>
        <dbReference type="ARBA" id="ARBA00022448"/>
    </source>
</evidence>
<evidence type="ECO:0000313" key="12">
    <source>
        <dbReference type="EMBL" id="ODN31406.1"/>
    </source>
</evidence>
<evidence type="ECO:0000256" key="5">
    <source>
        <dbReference type="ARBA" id="ARBA00022475"/>
    </source>
</evidence>
<dbReference type="NCBIfam" id="TIGR02473">
    <property type="entry name" value="flagell_FliJ"/>
    <property type="match status" value="1"/>
</dbReference>
<keyword evidence="12" id="KW-0282">Flagellum</keyword>
<dbReference type="GO" id="GO:0015031">
    <property type="term" value="P:protein transport"/>
    <property type="evidence" value="ECO:0007669"/>
    <property type="project" value="UniProtKB-KW"/>
</dbReference>
<keyword evidence="8" id="KW-0653">Protein transport</keyword>
<keyword evidence="5" id="KW-1003">Cell membrane</keyword>
<protein>
    <recommendedName>
        <fullName evidence="3">Flagellar FliJ protein</fullName>
    </recommendedName>
</protein>
<evidence type="ECO:0000256" key="6">
    <source>
        <dbReference type="ARBA" id="ARBA00022500"/>
    </source>
</evidence>
<evidence type="ECO:0000256" key="7">
    <source>
        <dbReference type="ARBA" id="ARBA00022795"/>
    </source>
</evidence>
<keyword evidence="7" id="KW-1005">Bacterial flagellum biogenesis</keyword>
<dbReference type="Gene3D" id="1.10.287.1700">
    <property type="match status" value="1"/>
</dbReference>
<dbReference type="STRING" id="1008305.A4H02_01225"/>
<dbReference type="GO" id="GO:0006935">
    <property type="term" value="P:chemotaxis"/>
    <property type="evidence" value="ECO:0007669"/>
    <property type="project" value="UniProtKB-KW"/>
</dbReference>
<dbReference type="AlphaFoldDB" id="A0A1E3G536"/>
<keyword evidence="9" id="KW-0472">Membrane</keyword>
<comment type="caution">
    <text evidence="12">The sequence shown here is derived from an EMBL/GenBank/DDBJ whole genome shotgun (WGS) entry which is preliminary data.</text>
</comment>
<dbReference type="Proteomes" id="UP000094570">
    <property type="component" value="Unassembled WGS sequence"/>
</dbReference>
<keyword evidence="13" id="KW-1185">Reference proteome</keyword>
<feature type="coiled-coil region" evidence="11">
    <location>
        <begin position="16"/>
        <end position="50"/>
    </location>
</feature>
<dbReference type="GO" id="GO:0009288">
    <property type="term" value="C:bacterial-type flagellum"/>
    <property type="evidence" value="ECO:0007669"/>
    <property type="project" value="InterPro"/>
</dbReference>